<dbReference type="Pfam" id="PF07044">
    <property type="entry name" value="DUF1329"/>
    <property type="match status" value="1"/>
</dbReference>
<dbReference type="OrthoDB" id="178023at2"/>
<evidence type="ECO:0000313" key="2">
    <source>
        <dbReference type="Proteomes" id="UP000243629"/>
    </source>
</evidence>
<dbReference type="STRING" id="1720063.SAMN05216217_11081"/>
<organism evidence="1 2">
    <name type="scientific">Halopseudomonas yangmingensis</name>
    <dbReference type="NCBI Taxonomy" id="1720063"/>
    <lineage>
        <taxon>Bacteria</taxon>
        <taxon>Pseudomonadati</taxon>
        <taxon>Pseudomonadota</taxon>
        <taxon>Gammaproteobacteria</taxon>
        <taxon>Pseudomonadales</taxon>
        <taxon>Pseudomonadaceae</taxon>
        <taxon>Halopseudomonas</taxon>
    </lineage>
</organism>
<proteinExistence type="predicted"/>
<evidence type="ECO:0000313" key="1">
    <source>
        <dbReference type="EMBL" id="SFM64808.1"/>
    </source>
</evidence>
<dbReference type="EMBL" id="FOUI01000010">
    <property type="protein sequence ID" value="SFM64808.1"/>
    <property type="molecule type" value="Genomic_DNA"/>
</dbReference>
<dbReference type="AlphaFoldDB" id="A0A1I4SJV8"/>
<reference evidence="2" key="1">
    <citation type="submission" date="2016-10" db="EMBL/GenBank/DDBJ databases">
        <authorList>
            <person name="Varghese N."/>
            <person name="Submissions S."/>
        </authorList>
    </citation>
    <scope>NUCLEOTIDE SEQUENCE [LARGE SCALE GENOMIC DNA]</scope>
    <source>
        <strain evidence="2">DSM 24213</strain>
    </source>
</reference>
<sequence length="109" mass="12530">MWEVQGNVKQGQRHIYAQRNFFVDEDSWMINLADHYDGRGTLWRVGEGHLAHNYVEKLPGYAIETLYDLLAGRYIALGMYTEEVSAPQYDFVPSYNQFTPAALRAAGVR</sequence>
<evidence type="ECO:0008006" key="3">
    <source>
        <dbReference type="Google" id="ProtNLM"/>
    </source>
</evidence>
<dbReference type="Proteomes" id="UP000243629">
    <property type="component" value="Unassembled WGS sequence"/>
</dbReference>
<gene>
    <name evidence="1" type="ORF">SAMN05216217_11081</name>
</gene>
<keyword evidence="2" id="KW-1185">Reference proteome</keyword>
<accession>A0A1I4SJV8</accession>
<protein>
    <recommendedName>
        <fullName evidence="3">DUF1329 domain-containing protein</fullName>
    </recommendedName>
</protein>
<dbReference type="InterPro" id="IPR010752">
    <property type="entry name" value="DUF1329"/>
</dbReference>
<dbReference type="Gene3D" id="2.50.20.10">
    <property type="entry name" value="Lipoprotein localisation LolA/LolB/LppX"/>
    <property type="match status" value="1"/>
</dbReference>
<name>A0A1I4SJV8_9GAMM</name>